<organism evidence="1 2">
    <name type="scientific">Streptomyces olivochromogenes</name>
    <dbReference type="NCBI Taxonomy" id="1963"/>
    <lineage>
        <taxon>Bacteria</taxon>
        <taxon>Bacillati</taxon>
        <taxon>Actinomycetota</taxon>
        <taxon>Actinomycetes</taxon>
        <taxon>Kitasatosporales</taxon>
        <taxon>Streptomycetaceae</taxon>
        <taxon>Streptomyces</taxon>
    </lineage>
</organism>
<protein>
    <submittedName>
        <fullName evidence="1">Uncharacterized protein</fullName>
    </submittedName>
</protein>
<proteinExistence type="predicted"/>
<comment type="caution">
    <text evidence="1">The sequence shown here is derived from an EMBL/GenBank/DDBJ whole genome shotgun (WGS) entry which is preliminary data.</text>
</comment>
<gene>
    <name evidence="1" type="ORF">SO3561_06602</name>
</gene>
<reference evidence="2" key="1">
    <citation type="submission" date="2017-05" db="EMBL/GenBank/DDBJ databases">
        <title>Streptomyces olivochromogenes NBRC 3561 whole genome shotgun sequence.</title>
        <authorList>
            <person name="Dohra H."/>
            <person name="Kodani S."/>
        </authorList>
    </citation>
    <scope>NUCLEOTIDE SEQUENCE [LARGE SCALE GENOMIC DNA]</scope>
    <source>
        <strain evidence="2">NBRC 3561</strain>
    </source>
</reference>
<dbReference type="Proteomes" id="UP000217446">
    <property type="component" value="Unassembled WGS sequence"/>
</dbReference>
<accession>A0A250VLG1</accession>
<dbReference type="AlphaFoldDB" id="A0A250VLG1"/>
<evidence type="ECO:0000313" key="2">
    <source>
        <dbReference type="Proteomes" id="UP000217446"/>
    </source>
</evidence>
<evidence type="ECO:0000313" key="1">
    <source>
        <dbReference type="EMBL" id="GAX55048.1"/>
    </source>
</evidence>
<dbReference type="EMBL" id="BDQI01000016">
    <property type="protein sequence ID" value="GAX55048.1"/>
    <property type="molecule type" value="Genomic_DNA"/>
</dbReference>
<sequence>MLARETPLAAATSLSVTRRAPTVITPPIGSVAAVPEPWTTASVVVRPHAERSRVADATRDRSEKISRLWRDDRPSIFRCQLRPLGSVSATATTAVAAPAATAAVAAATAAVSATAAAMAAATAAVVSTAAAVVSATAAVVSATAAIASAAVVSATAAVASAASVASVVVPVAVGVTGVRV</sequence>
<name>A0A250VLG1_STROL</name>
<keyword evidence="2" id="KW-1185">Reference proteome</keyword>